<dbReference type="InterPro" id="IPR036890">
    <property type="entry name" value="HATPase_C_sf"/>
</dbReference>
<evidence type="ECO:0000313" key="12">
    <source>
        <dbReference type="Proteomes" id="UP000218267"/>
    </source>
</evidence>
<reference evidence="12" key="2">
    <citation type="journal article" date="2020" name="Antonie Van Leeuwenhoek">
        <title>Labilibaculum antarcticum sp. nov., a novel facultative anaerobic, psychrotorelant bacterium isolated from marine sediment of Antarctica.</title>
        <authorList>
            <person name="Watanabe M."/>
            <person name="Kojima H."/>
            <person name="Fukui M."/>
        </authorList>
    </citation>
    <scope>NUCLEOTIDE SEQUENCE [LARGE SCALE GENOMIC DNA]</scope>
    <source>
        <strain evidence="12">SPP2</strain>
    </source>
</reference>
<dbReference type="GO" id="GO:0009927">
    <property type="term" value="F:histidine phosphotransfer kinase activity"/>
    <property type="evidence" value="ECO:0007669"/>
    <property type="project" value="TreeGrafter"/>
</dbReference>
<dbReference type="Proteomes" id="UP000218267">
    <property type="component" value="Chromosome"/>
</dbReference>
<dbReference type="InterPro" id="IPR001789">
    <property type="entry name" value="Sig_transdc_resp-reg_receiver"/>
</dbReference>
<evidence type="ECO:0000259" key="10">
    <source>
        <dbReference type="PROSITE" id="PS50113"/>
    </source>
</evidence>
<dbReference type="CDD" id="cd17546">
    <property type="entry name" value="REC_hyHK_CKI1_RcsC-like"/>
    <property type="match status" value="1"/>
</dbReference>
<evidence type="ECO:0000256" key="6">
    <source>
        <dbReference type="PROSITE-ProRule" id="PRU00169"/>
    </source>
</evidence>
<dbReference type="SMART" id="SM00086">
    <property type="entry name" value="PAC"/>
    <property type="match status" value="2"/>
</dbReference>
<name>A0A1Y1CE74_9BACT</name>
<feature type="domain" description="Histidine kinase" evidence="7">
    <location>
        <begin position="596"/>
        <end position="814"/>
    </location>
</feature>
<dbReference type="SMART" id="SM00388">
    <property type="entry name" value="HisKA"/>
    <property type="match status" value="1"/>
</dbReference>
<dbReference type="InterPro" id="IPR004358">
    <property type="entry name" value="Sig_transdc_His_kin-like_C"/>
</dbReference>
<evidence type="ECO:0000259" key="7">
    <source>
        <dbReference type="PROSITE" id="PS50109"/>
    </source>
</evidence>
<dbReference type="SMART" id="SM00387">
    <property type="entry name" value="HATPase_c"/>
    <property type="match status" value="1"/>
</dbReference>
<feature type="domain" description="PAS" evidence="9">
    <location>
        <begin position="185"/>
        <end position="260"/>
    </location>
</feature>
<dbReference type="Pfam" id="PF08447">
    <property type="entry name" value="PAS_3"/>
    <property type="match status" value="2"/>
</dbReference>
<feature type="modified residue" description="4-aspartylphosphate" evidence="6">
    <location>
        <position position="887"/>
    </location>
</feature>
<comment type="catalytic activity">
    <reaction evidence="1">
        <text>ATP + protein L-histidine = ADP + protein N-phospho-L-histidine.</text>
        <dbReference type="EC" id="2.7.13.3"/>
    </reaction>
</comment>
<dbReference type="InterPro" id="IPR013655">
    <property type="entry name" value="PAS_fold_3"/>
</dbReference>
<evidence type="ECO:0000256" key="1">
    <source>
        <dbReference type="ARBA" id="ARBA00000085"/>
    </source>
</evidence>
<dbReference type="SMART" id="SM00448">
    <property type="entry name" value="REC"/>
    <property type="match status" value="1"/>
</dbReference>
<dbReference type="SUPFAM" id="SSF47384">
    <property type="entry name" value="Homodimeric domain of signal transducing histidine kinase"/>
    <property type="match status" value="1"/>
</dbReference>
<dbReference type="AlphaFoldDB" id="A0A1Y1CE74"/>
<protein>
    <recommendedName>
        <fullName evidence="2">histidine kinase</fullName>
        <ecNumber evidence="2">2.7.13.3</ecNumber>
    </recommendedName>
</protein>
<dbReference type="EMBL" id="AP018042">
    <property type="protein sequence ID" value="BAX78423.1"/>
    <property type="molecule type" value="Genomic_DNA"/>
</dbReference>
<dbReference type="InterPro" id="IPR005467">
    <property type="entry name" value="His_kinase_dom"/>
</dbReference>
<feature type="domain" description="PAC" evidence="10">
    <location>
        <begin position="393"/>
        <end position="444"/>
    </location>
</feature>
<gene>
    <name evidence="11" type="ORF">ALGA_0028</name>
</gene>
<dbReference type="Pfam" id="PF00512">
    <property type="entry name" value="HisKA"/>
    <property type="match status" value="1"/>
</dbReference>
<dbReference type="Pfam" id="PF10114">
    <property type="entry name" value="PocR"/>
    <property type="match status" value="1"/>
</dbReference>
<dbReference type="GO" id="GO:0000155">
    <property type="term" value="F:phosphorelay sensor kinase activity"/>
    <property type="evidence" value="ECO:0007669"/>
    <property type="project" value="InterPro"/>
</dbReference>
<dbReference type="InterPro" id="IPR003661">
    <property type="entry name" value="HisK_dim/P_dom"/>
</dbReference>
<keyword evidence="4" id="KW-0808">Transferase</keyword>
<dbReference type="CDD" id="cd00130">
    <property type="entry name" value="PAS"/>
    <property type="match status" value="1"/>
</dbReference>
<dbReference type="Gene3D" id="1.10.287.130">
    <property type="match status" value="1"/>
</dbReference>
<dbReference type="Pfam" id="PF02518">
    <property type="entry name" value="HATPase_c"/>
    <property type="match status" value="1"/>
</dbReference>
<sequence>MEKDYKIPEIIDIEKISKILKSFSKLTNIVTAILDLDGNILVQTGWREICTCYHREHSKTAMNCKKSDTFLAGKLSEGGKYNVYKCLNGLVDIAVPIVIRGKHIGNLFTGQFLFEPPNIETFRAQSVKYNFNTAKYLDALSKVPVIKESEVKDILIFLLNMTEMLCEIGLNNINQIETNKALEESKIFNETLLNTSSDIIYVYDIQSKSNVYSNNGIEKILGYSVSEIKKMGNSLISSLMHPDDFEIYLNSIIPRYISAKDNEFIEHEYRMKHKNGKWLWLHSKETIFLRNQKGEPIQIFGNINDITASKNTKEEILKIKKILEETGKLAKVGGWEFDVETGEGTWTKEVARIHDLNAEDAPNVEIGLSYYCPSSRERIETALKQCLEKGKAYDLELELISAKGNHKWVRTIGKPIKKNGKIIKVTGSLQDISKIKAVENQLKENSNFLDTIIEDAAVSMWISDKKGTAIKINSASLNLFGAKKNEVIGKYNLLEDNVIEKMGFKPLVEGVFNKGEIADFIIDYNFMEVEHIEVKDATHKIIRTIMTPVFGLNKEVTNAIIQTIDLSEIKKGEMELIKAKEKAEESDKLKTAFLANMSHEIRTPMNGILGFADLLKSPGLTGDKQKKYIEIIEQSGNRMLTIISDLIDISRIETGQVEVIEEDFEINQLLEDLLVFFKPVAKRRGLLLTQESELRKSDSRIVTDKTKLTQILTNLIGNALKFTKEGQINFGYAIQNDLLQFYVRDTGVGISTDFQQKIFVRFVQENLTPANASDGSGLGLAISKAYIEKLGGRIWVESEQGEGSTFYFNLPFKKPKSDVKDHYIDQPAYFGVGKKLLVLIAEDDEISFMYLKEILSGENIQILHAINGREAIEFCENNVDINLVLMDVKMPVLNGLEATKLIKIIYPSLPVIAQSAYITARDKEIALEAGCDDYIEKPVKKEKLYALIKNYVK</sequence>
<dbReference type="Gene3D" id="3.30.565.10">
    <property type="entry name" value="Histidine kinase-like ATPase, C-terminal domain"/>
    <property type="match status" value="1"/>
</dbReference>
<dbReference type="NCBIfam" id="TIGR00229">
    <property type="entry name" value="sensory_box"/>
    <property type="match status" value="3"/>
</dbReference>
<dbReference type="SUPFAM" id="SSF55785">
    <property type="entry name" value="PYP-like sensor domain (PAS domain)"/>
    <property type="match status" value="3"/>
</dbReference>
<dbReference type="EC" id="2.7.13.3" evidence="2"/>
<evidence type="ECO:0000256" key="5">
    <source>
        <dbReference type="ARBA" id="ARBA00022777"/>
    </source>
</evidence>
<dbReference type="KEGG" id="mbas:ALGA_0028"/>
<dbReference type="PANTHER" id="PTHR43047">
    <property type="entry name" value="TWO-COMPONENT HISTIDINE PROTEIN KINASE"/>
    <property type="match status" value="1"/>
</dbReference>
<dbReference type="InterPro" id="IPR036097">
    <property type="entry name" value="HisK_dim/P_sf"/>
</dbReference>
<dbReference type="GO" id="GO:0005886">
    <property type="term" value="C:plasma membrane"/>
    <property type="evidence" value="ECO:0007669"/>
    <property type="project" value="TreeGrafter"/>
</dbReference>
<dbReference type="InterPro" id="IPR035965">
    <property type="entry name" value="PAS-like_dom_sf"/>
</dbReference>
<feature type="domain" description="PAC" evidence="10">
    <location>
        <begin position="265"/>
        <end position="318"/>
    </location>
</feature>
<dbReference type="InterPro" id="IPR018771">
    <property type="entry name" value="PocR_dom"/>
</dbReference>
<feature type="domain" description="PAS" evidence="9">
    <location>
        <begin position="445"/>
        <end position="495"/>
    </location>
</feature>
<dbReference type="PROSITE" id="PS50110">
    <property type="entry name" value="RESPONSE_REGULATORY"/>
    <property type="match status" value="1"/>
</dbReference>
<organism evidence="11 12">
    <name type="scientific">Labilibaculum antarcticum</name>
    <dbReference type="NCBI Taxonomy" id="1717717"/>
    <lineage>
        <taxon>Bacteria</taxon>
        <taxon>Pseudomonadati</taxon>
        <taxon>Bacteroidota</taxon>
        <taxon>Bacteroidia</taxon>
        <taxon>Marinilabiliales</taxon>
        <taxon>Marinifilaceae</taxon>
        <taxon>Labilibaculum</taxon>
    </lineage>
</organism>
<dbReference type="Pfam" id="PF13426">
    <property type="entry name" value="PAS_9"/>
    <property type="match status" value="1"/>
</dbReference>
<dbReference type="InterPro" id="IPR003594">
    <property type="entry name" value="HATPase_dom"/>
</dbReference>
<keyword evidence="5 11" id="KW-0418">Kinase</keyword>
<dbReference type="PROSITE" id="PS50113">
    <property type="entry name" value="PAC"/>
    <property type="match status" value="2"/>
</dbReference>
<dbReference type="Pfam" id="PF00072">
    <property type="entry name" value="Response_reg"/>
    <property type="match status" value="1"/>
</dbReference>
<keyword evidence="12" id="KW-1185">Reference proteome</keyword>
<keyword evidence="3 6" id="KW-0597">Phosphoprotein</keyword>
<dbReference type="SUPFAM" id="SSF55874">
    <property type="entry name" value="ATPase domain of HSP90 chaperone/DNA topoisomerase II/histidine kinase"/>
    <property type="match status" value="1"/>
</dbReference>
<dbReference type="PANTHER" id="PTHR43047:SF72">
    <property type="entry name" value="OSMOSENSING HISTIDINE PROTEIN KINASE SLN1"/>
    <property type="match status" value="1"/>
</dbReference>
<evidence type="ECO:0000259" key="9">
    <source>
        <dbReference type="PROSITE" id="PS50112"/>
    </source>
</evidence>
<feature type="domain" description="Response regulatory" evidence="8">
    <location>
        <begin position="837"/>
        <end position="952"/>
    </location>
</feature>
<evidence type="ECO:0000313" key="11">
    <source>
        <dbReference type="EMBL" id="BAX78423.1"/>
    </source>
</evidence>
<dbReference type="Gene3D" id="3.40.50.2300">
    <property type="match status" value="1"/>
</dbReference>
<dbReference type="InterPro" id="IPR001610">
    <property type="entry name" value="PAC"/>
</dbReference>
<dbReference type="FunFam" id="3.30.565.10:FF:000010">
    <property type="entry name" value="Sensor histidine kinase RcsC"/>
    <property type="match status" value="1"/>
</dbReference>
<dbReference type="RefSeq" id="WP_096427365.1">
    <property type="nucleotide sequence ID" value="NZ_AP018042.1"/>
</dbReference>
<dbReference type="PROSITE" id="PS50112">
    <property type="entry name" value="PAS"/>
    <property type="match status" value="2"/>
</dbReference>
<dbReference type="SUPFAM" id="SSF52172">
    <property type="entry name" value="CheY-like"/>
    <property type="match status" value="1"/>
</dbReference>
<dbReference type="PRINTS" id="PR00344">
    <property type="entry name" value="BCTRLSENSOR"/>
</dbReference>
<reference evidence="11 12" key="1">
    <citation type="journal article" date="2018" name="Mar. Genomics">
        <title>Complete genome sequence of Marinifilaceae bacterium strain SPP2, isolated from the Antarctic marine sediment.</title>
        <authorList>
            <person name="Watanabe M."/>
            <person name="Kojima H."/>
            <person name="Fukui M."/>
        </authorList>
    </citation>
    <scope>NUCLEOTIDE SEQUENCE [LARGE SCALE GENOMIC DNA]</scope>
    <source>
        <strain evidence="11 12">SPP2</strain>
    </source>
</reference>
<evidence type="ECO:0000259" key="8">
    <source>
        <dbReference type="PROSITE" id="PS50110"/>
    </source>
</evidence>
<dbReference type="InterPro" id="IPR000014">
    <property type="entry name" value="PAS"/>
</dbReference>
<dbReference type="SMART" id="SM00091">
    <property type="entry name" value="PAS"/>
    <property type="match status" value="2"/>
</dbReference>
<proteinExistence type="predicted"/>
<evidence type="ECO:0000256" key="3">
    <source>
        <dbReference type="ARBA" id="ARBA00022553"/>
    </source>
</evidence>
<dbReference type="InterPro" id="IPR011006">
    <property type="entry name" value="CheY-like_superfamily"/>
</dbReference>
<dbReference type="CDD" id="cd00082">
    <property type="entry name" value="HisKA"/>
    <property type="match status" value="1"/>
</dbReference>
<evidence type="ECO:0000256" key="4">
    <source>
        <dbReference type="ARBA" id="ARBA00022679"/>
    </source>
</evidence>
<evidence type="ECO:0000256" key="2">
    <source>
        <dbReference type="ARBA" id="ARBA00012438"/>
    </source>
</evidence>
<dbReference type="OrthoDB" id="9796457at2"/>
<dbReference type="Gene3D" id="3.30.450.20">
    <property type="entry name" value="PAS domain"/>
    <property type="match status" value="3"/>
</dbReference>
<accession>A0A1Y1CE74</accession>
<dbReference type="InterPro" id="IPR000700">
    <property type="entry name" value="PAS-assoc_C"/>
</dbReference>
<dbReference type="PROSITE" id="PS50109">
    <property type="entry name" value="HIS_KIN"/>
    <property type="match status" value="1"/>
</dbReference>